<feature type="domain" description="Methyltransferase FkbM" evidence="1">
    <location>
        <begin position="94"/>
        <end position="218"/>
    </location>
</feature>
<dbReference type="PANTHER" id="PTHR34203">
    <property type="entry name" value="METHYLTRANSFERASE, FKBM FAMILY PROTEIN"/>
    <property type="match status" value="1"/>
</dbReference>
<name>A0ABV3XPA2_9RHOB</name>
<dbReference type="InterPro" id="IPR006342">
    <property type="entry name" value="FkbM_mtfrase"/>
</dbReference>
<dbReference type="InterPro" id="IPR029063">
    <property type="entry name" value="SAM-dependent_MTases_sf"/>
</dbReference>
<evidence type="ECO:0000313" key="2">
    <source>
        <dbReference type="EMBL" id="MEX5726938.1"/>
    </source>
</evidence>
<dbReference type="Pfam" id="PF05050">
    <property type="entry name" value="Methyltransf_21"/>
    <property type="match status" value="1"/>
</dbReference>
<dbReference type="PANTHER" id="PTHR34203:SF15">
    <property type="entry name" value="SLL1173 PROTEIN"/>
    <property type="match status" value="1"/>
</dbReference>
<evidence type="ECO:0000259" key="1">
    <source>
        <dbReference type="Pfam" id="PF05050"/>
    </source>
</evidence>
<dbReference type="SUPFAM" id="SSF53335">
    <property type="entry name" value="S-adenosyl-L-methionine-dependent methyltransferases"/>
    <property type="match status" value="1"/>
</dbReference>
<keyword evidence="2" id="KW-0489">Methyltransferase</keyword>
<accession>A0ABV3XPA2</accession>
<dbReference type="GO" id="GO:0032259">
    <property type="term" value="P:methylation"/>
    <property type="evidence" value="ECO:0007669"/>
    <property type="project" value="UniProtKB-KW"/>
</dbReference>
<sequence length="305" mass="33909">MNRLIASFFLSTYRFLLRRLRPNSGLTRLSFNRVTRSLFAQLPRELEARTAEGYRIPIDSSDYHGRILWLFGNNDWKVTRTACALLHKGDVLLDIGANHGTVGFAAAQVVGPTGAVHFFEPQPDLVAKLRNVISENGLSNHHVHDVALFESEGSFEMAMPEHHSGMATIVGRDGSDGWTRKITVRAVETESYLRPLLGDRPFGVKIDVEGAEPNILPGLFRLPGLQFVVFEGDRNKDLLADLFRSNGFAIFGLSRTVFSPRVKRVTTAAEWDLHHDFVAVPAARTGDLSDAPLSQLAQTFASRRT</sequence>
<dbReference type="Gene3D" id="3.40.50.150">
    <property type="entry name" value="Vaccinia Virus protein VP39"/>
    <property type="match status" value="1"/>
</dbReference>
<keyword evidence="3" id="KW-1185">Reference proteome</keyword>
<dbReference type="InterPro" id="IPR052514">
    <property type="entry name" value="SAM-dependent_MTase"/>
</dbReference>
<comment type="caution">
    <text evidence="2">The sequence shown here is derived from an EMBL/GenBank/DDBJ whole genome shotgun (WGS) entry which is preliminary data.</text>
</comment>
<dbReference type="GO" id="GO:0008168">
    <property type="term" value="F:methyltransferase activity"/>
    <property type="evidence" value="ECO:0007669"/>
    <property type="project" value="UniProtKB-KW"/>
</dbReference>
<evidence type="ECO:0000313" key="3">
    <source>
        <dbReference type="Proteomes" id="UP001560019"/>
    </source>
</evidence>
<dbReference type="EMBL" id="JBEHHI010000001">
    <property type="protein sequence ID" value="MEX5726938.1"/>
    <property type="molecule type" value="Genomic_DNA"/>
</dbReference>
<reference evidence="2 3" key="1">
    <citation type="submission" date="2024-06" db="EMBL/GenBank/DDBJ databases">
        <title>Genome of Rhodovulum iodosum, a marine photoferrotroph.</title>
        <authorList>
            <person name="Bianchini G."/>
            <person name="Nikeleit V."/>
            <person name="Kappler A."/>
            <person name="Bryce C."/>
            <person name="Sanchez-Baracaldo P."/>
        </authorList>
    </citation>
    <scope>NUCLEOTIDE SEQUENCE [LARGE SCALE GENOMIC DNA]</scope>
    <source>
        <strain evidence="2 3">UT/N1</strain>
    </source>
</reference>
<organism evidence="2 3">
    <name type="scientific">Rhodovulum iodosum</name>
    <dbReference type="NCBI Taxonomy" id="68291"/>
    <lineage>
        <taxon>Bacteria</taxon>
        <taxon>Pseudomonadati</taxon>
        <taxon>Pseudomonadota</taxon>
        <taxon>Alphaproteobacteria</taxon>
        <taxon>Rhodobacterales</taxon>
        <taxon>Paracoccaceae</taxon>
        <taxon>Rhodovulum</taxon>
    </lineage>
</organism>
<proteinExistence type="predicted"/>
<dbReference type="Proteomes" id="UP001560019">
    <property type="component" value="Unassembled WGS sequence"/>
</dbReference>
<protein>
    <submittedName>
        <fullName evidence="2">FkbM family methyltransferase</fullName>
    </submittedName>
</protein>
<gene>
    <name evidence="2" type="ORF">Ga0609869_000291</name>
</gene>
<keyword evidence="2" id="KW-0808">Transferase</keyword>
<dbReference type="NCBIfam" id="TIGR01444">
    <property type="entry name" value="fkbM_fam"/>
    <property type="match status" value="1"/>
</dbReference>